<name>A0A1Q2MFZ4_9BACT</name>
<keyword evidence="2" id="KW-0732">Signal</keyword>
<protein>
    <submittedName>
        <fullName evidence="5">Carboxylesterase NlhH</fullName>
        <ecNumber evidence="5">3.1.1.1</ecNumber>
    </submittedName>
</protein>
<dbReference type="EC" id="3.1.1.1" evidence="5"/>
<sequence length="668" mass="73716">MKKLALFIVTLSFCSVYADLWVPSIFSDSMVIQSRKPAAIWGEADPETEVTVKFADQLKTTRADSAGSWRVWLDPLPVSSRPEALTIRSGESTLEYSDILVGEVWILAGQSNMGWPLSKSDGGAEAAAEADYPWLRIFTQWPYQGAADKSARDVTGGQWINCNPQNAPSLSGVGFFFARKLRELLESDTPLALVNTQMGGTYAECWIDMETLKSIPSARPFLDKAAKEITPGESDPKGYWGEDNFRRPAAMYNGKVAPLQPFSARGVVWYQGEGNSQKWLAYGYEQTLTALINSWRDGFKDSSLPFLIVQLPRYNAGPGNDWQAVQAAQAEVADKMRGVEMVVTLDCGRDDAIHPPDKQPVGERLALLASEKVYSRENSGAAAAKSYLKSKYTDIKYGGHERQAFDLWLAASEGKGEPTPLCIYIHGGGFRGGDKSHIQKDVIQRFLDKGVSFASMNYRLTDGGKHPYPAAMNDCARGVQFIRSQAGRLNIDPLRIACYGGSAGAGISLWLAFKDDMAEPESENPIARESTRIIAAGTLAGQSSYDMRVIRKWFECPDLPPHSALADFYGIREGETIETPRVAALAEDASPINHLTRDDPPVYMAYNIPNEKITAQTNQNLWVHHPLLGLKLRQAMRKLGIESVVSAPGIKDNKYADIYDFLIQKLTD</sequence>
<dbReference type="GO" id="GO:0005975">
    <property type="term" value="P:carbohydrate metabolic process"/>
    <property type="evidence" value="ECO:0007669"/>
    <property type="project" value="TreeGrafter"/>
</dbReference>
<dbReference type="SUPFAM" id="SSF52266">
    <property type="entry name" value="SGNH hydrolase"/>
    <property type="match status" value="1"/>
</dbReference>
<dbReference type="Gene3D" id="3.40.50.1110">
    <property type="entry name" value="SGNH hydrolase"/>
    <property type="match status" value="1"/>
</dbReference>
<dbReference type="EMBL" id="CP019646">
    <property type="protein sequence ID" value="AQQ71574.1"/>
    <property type="molecule type" value="Genomic_DNA"/>
</dbReference>
<dbReference type="RefSeq" id="WP_222566318.1">
    <property type="nucleotide sequence ID" value="NZ_CP019646.1"/>
</dbReference>
<dbReference type="SUPFAM" id="SSF53474">
    <property type="entry name" value="alpha/beta-Hydrolases"/>
    <property type="match status" value="1"/>
</dbReference>
<reference evidence="6" key="1">
    <citation type="submission" date="2017-02" db="EMBL/GenBank/DDBJ databases">
        <title>Comparative genomics and description of representatives of a novel lineage of planctomycetes thriving in anoxic sediments.</title>
        <authorList>
            <person name="Spring S."/>
            <person name="Bunk B."/>
            <person name="Sproer C."/>
        </authorList>
    </citation>
    <scope>NUCLEOTIDE SEQUENCE [LARGE SCALE GENOMIC DNA]</scope>
    <source>
        <strain evidence="6">SM-Chi-D1</strain>
    </source>
</reference>
<dbReference type="PANTHER" id="PTHR22901:SF0">
    <property type="entry name" value="SIALATE O-ACETYLESTERASE"/>
    <property type="match status" value="1"/>
</dbReference>
<feature type="signal peptide" evidence="2">
    <location>
        <begin position="1"/>
        <end position="18"/>
    </location>
</feature>
<evidence type="ECO:0000259" key="4">
    <source>
        <dbReference type="Pfam" id="PF20434"/>
    </source>
</evidence>
<dbReference type="AlphaFoldDB" id="A0A1Q2MFZ4"/>
<dbReference type="GO" id="GO:0106435">
    <property type="term" value="F:carboxylesterase activity"/>
    <property type="evidence" value="ECO:0007669"/>
    <property type="project" value="UniProtKB-EC"/>
</dbReference>
<dbReference type="STRING" id="1851148.SMSP2_01950"/>
<dbReference type="KEGG" id="pbas:SMSP2_01950"/>
<dbReference type="InterPro" id="IPR029058">
    <property type="entry name" value="AB_hydrolase_fold"/>
</dbReference>
<dbReference type="Pfam" id="PF20434">
    <property type="entry name" value="BD-FAE"/>
    <property type="match status" value="1"/>
</dbReference>
<dbReference type="InterPro" id="IPR049492">
    <property type="entry name" value="BD-FAE-like_dom"/>
</dbReference>
<evidence type="ECO:0000256" key="1">
    <source>
        <dbReference type="ARBA" id="ARBA00022801"/>
    </source>
</evidence>
<keyword evidence="6" id="KW-1185">Reference proteome</keyword>
<evidence type="ECO:0000256" key="2">
    <source>
        <dbReference type="SAM" id="SignalP"/>
    </source>
</evidence>
<dbReference type="InterPro" id="IPR039329">
    <property type="entry name" value="SIAE"/>
</dbReference>
<proteinExistence type="predicted"/>
<dbReference type="GO" id="GO:0001681">
    <property type="term" value="F:sialate O-acetylesterase activity"/>
    <property type="evidence" value="ECO:0007669"/>
    <property type="project" value="InterPro"/>
</dbReference>
<organism evidence="5 6">
    <name type="scientific">Limihaloglobus sulfuriphilus</name>
    <dbReference type="NCBI Taxonomy" id="1851148"/>
    <lineage>
        <taxon>Bacteria</taxon>
        <taxon>Pseudomonadati</taxon>
        <taxon>Planctomycetota</taxon>
        <taxon>Phycisphaerae</taxon>
        <taxon>Sedimentisphaerales</taxon>
        <taxon>Sedimentisphaeraceae</taxon>
        <taxon>Limihaloglobus</taxon>
    </lineage>
</organism>
<dbReference type="InterPro" id="IPR036514">
    <property type="entry name" value="SGNH_hydro_sf"/>
</dbReference>
<dbReference type="Pfam" id="PF03629">
    <property type="entry name" value="SASA"/>
    <property type="match status" value="1"/>
</dbReference>
<feature type="domain" description="BD-FAE-like" evidence="4">
    <location>
        <begin position="413"/>
        <end position="605"/>
    </location>
</feature>
<dbReference type="InterPro" id="IPR005181">
    <property type="entry name" value="SASA"/>
</dbReference>
<evidence type="ECO:0000313" key="6">
    <source>
        <dbReference type="Proteomes" id="UP000188181"/>
    </source>
</evidence>
<dbReference type="Proteomes" id="UP000188181">
    <property type="component" value="Chromosome"/>
</dbReference>
<feature type="chain" id="PRO_5013134583" evidence="2">
    <location>
        <begin position="19"/>
        <end position="668"/>
    </location>
</feature>
<gene>
    <name evidence="5" type="primary">nlhH_3</name>
    <name evidence="5" type="ORF">SMSP2_01950</name>
</gene>
<accession>A0A1Q2MFZ4</accession>
<feature type="domain" description="Sialate O-acetylesterase" evidence="3">
    <location>
        <begin position="103"/>
        <end position="355"/>
    </location>
</feature>
<dbReference type="Gene3D" id="3.40.50.1820">
    <property type="entry name" value="alpha/beta hydrolase"/>
    <property type="match status" value="1"/>
</dbReference>
<keyword evidence="1 5" id="KW-0378">Hydrolase</keyword>
<evidence type="ECO:0000259" key="3">
    <source>
        <dbReference type="Pfam" id="PF03629"/>
    </source>
</evidence>
<evidence type="ECO:0000313" key="5">
    <source>
        <dbReference type="EMBL" id="AQQ71574.1"/>
    </source>
</evidence>
<dbReference type="PANTHER" id="PTHR22901">
    <property type="entry name" value="SIALATE O-ACETYLESTERASE"/>
    <property type="match status" value="1"/>
</dbReference>